<dbReference type="AlphaFoldDB" id="A0A0E3SBJ7"/>
<dbReference type="Gene3D" id="3.30.450.20">
    <property type="entry name" value="PAS domain"/>
    <property type="match status" value="3"/>
</dbReference>
<dbReference type="Pfam" id="PF07568">
    <property type="entry name" value="HisKA_2"/>
    <property type="match status" value="1"/>
</dbReference>
<proteinExistence type="predicted"/>
<sequence length="623" mass="72147">MLDTMLNPICYKDRNGIYVRVNRTFARQIVGLPEEEIIGYTLPEVASKIVEKFPERTFVNETLLLEHVAEWNTDDTELLNRGGASTHEYEGICADGIKRTFLVNKSTFDNEEGEIAGLVTVLQDITELDEVEKKLKKDEERYRVVTTQTGQIVFDYDITNKKISWSGATRKLMGFDSKNFKSTGLDVWLNRVHPEERDRIWQTFENCIKCGENLCMEYRFRRMDESYAWIEEKLICLKDEKGSVNRALGVMKDITERKLVQERLEFSEENYRSFIQNFKGIAFQLDENFFPEFMHGQVKEITGYSEEEFLLRRVSWVGIIHPEDLPLVLKDIEDIRVSSYNLSRELDFRIMHKSGKIIWVHQSYQKVQRKDGRPDKYQGTAYDITEKKEAEKALENLEIARKKETHHRIKNNLQVISSLLDLQAEKFRNRKTIKASEVLEGFRESQDRVMSIALIHKELHQGGRDDALNFSLYLEKLAKNLFQTYRVGDTDISLNLNIEDDIFFDTDIAVPLGMTVNELISNSLKYAFKGRDKGKIQIKLFKKKDSSKLSSREEESARRSARYALIISDNGSGIPETVNLEDPGTLGLQLVNSLVDQLDGKIQLKRNGGTKFTINFSATENNR</sequence>
<dbReference type="PANTHER" id="PTHR43065:SF23">
    <property type="entry name" value="SENSOR HISTIDINE KINASE PDTAS"/>
    <property type="match status" value="1"/>
</dbReference>
<dbReference type="RefSeq" id="WP_052730790.1">
    <property type="nucleotide sequence ID" value="NZ_CP009516.1"/>
</dbReference>
<dbReference type="InterPro" id="IPR003594">
    <property type="entry name" value="HATPase_dom"/>
</dbReference>
<organism evidence="4 5">
    <name type="scientific">Methanosarcina horonobensis HB-1 = JCM 15518</name>
    <dbReference type="NCBI Taxonomy" id="1434110"/>
    <lineage>
        <taxon>Archaea</taxon>
        <taxon>Methanobacteriati</taxon>
        <taxon>Methanobacteriota</taxon>
        <taxon>Stenosarchaea group</taxon>
        <taxon>Methanomicrobia</taxon>
        <taxon>Methanosarcinales</taxon>
        <taxon>Methanosarcinaceae</taxon>
        <taxon>Methanosarcina</taxon>
    </lineage>
</organism>
<dbReference type="SMART" id="SM00086">
    <property type="entry name" value="PAC"/>
    <property type="match status" value="3"/>
</dbReference>
<feature type="domain" description="Histidine kinase" evidence="1">
    <location>
        <begin position="404"/>
        <end position="620"/>
    </location>
</feature>
<evidence type="ECO:0000259" key="1">
    <source>
        <dbReference type="PROSITE" id="PS50109"/>
    </source>
</evidence>
<evidence type="ECO:0000313" key="5">
    <source>
        <dbReference type="Proteomes" id="UP000033101"/>
    </source>
</evidence>
<dbReference type="GO" id="GO:0016301">
    <property type="term" value="F:kinase activity"/>
    <property type="evidence" value="ECO:0007669"/>
    <property type="project" value="UniProtKB-KW"/>
</dbReference>
<dbReference type="InterPro" id="IPR013656">
    <property type="entry name" value="PAS_4"/>
</dbReference>
<feature type="domain" description="PAC" evidence="3">
    <location>
        <begin position="85"/>
        <end position="137"/>
    </location>
</feature>
<dbReference type="InterPro" id="IPR036890">
    <property type="entry name" value="HATPase_C_sf"/>
</dbReference>
<reference evidence="4 5" key="1">
    <citation type="submission" date="2014-07" db="EMBL/GenBank/DDBJ databases">
        <title>Methanogenic archaea and the global carbon cycle.</title>
        <authorList>
            <person name="Henriksen J.R."/>
            <person name="Luke J."/>
            <person name="Reinhart S."/>
            <person name="Benedict M.N."/>
            <person name="Youngblut N.D."/>
            <person name="Metcalf M.E."/>
            <person name="Whitaker R.J."/>
            <person name="Metcalf W.W."/>
        </authorList>
    </citation>
    <scope>NUCLEOTIDE SEQUENCE [LARGE SCALE GENOMIC DNA]</scope>
    <source>
        <strain evidence="4 5">HB-1</strain>
    </source>
</reference>
<dbReference type="OrthoDB" id="8127at2157"/>
<dbReference type="InterPro" id="IPR013655">
    <property type="entry name" value="PAS_fold_3"/>
</dbReference>
<dbReference type="EMBL" id="CP009516">
    <property type="protein sequence ID" value="AKB78226.1"/>
    <property type="molecule type" value="Genomic_DNA"/>
</dbReference>
<dbReference type="InterPro" id="IPR000700">
    <property type="entry name" value="PAS-assoc_C"/>
</dbReference>
<dbReference type="STRING" id="1434110.MSHOH_1743"/>
<dbReference type="CDD" id="cd00130">
    <property type="entry name" value="PAS"/>
    <property type="match status" value="3"/>
</dbReference>
<feature type="domain" description="PAC" evidence="3">
    <location>
        <begin position="344"/>
        <end position="396"/>
    </location>
</feature>
<dbReference type="NCBIfam" id="TIGR00229">
    <property type="entry name" value="sensory_box"/>
    <property type="match status" value="3"/>
</dbReference>
<dbReference type="InterPro" id="IPR035965">
    <property type="entry name" value="PAS-like_dom_sf"/>
</dbReference>
<accession>A0A0E3SBJ7</accession>
<dbReference type="Pfam" id="PF08448">
    <property type="entry name" value="PAS_4"/>
    <property type="match status" value="1"/>
</dbReference>
<evidence type="ECO:0000259" key="2">
    <source>
        <dbReference type="PROSITE" id="PS50112"/>
    </source>
</evidence>
<evidence type="ECO:0000259" key="3">
    <source>
        <dbReference type="PROSITE" id="PS50113"/>
    </source>
</evidence>
<protein>
    <submittedName>
        <fullName evidence="4">Sensory transduction histidine kinase</fullName>
    </submittedName>
</protein>
<dbReference type="InterPro" id="IPR005467">
    <property type="entry name" value="His_kinase_dom"/>
</dbReference>
<keyword evidence="5" id="KW-1185">Reference proteome</keyword>
<feature type="domain" description="PAS" evidence="2">
    <location>
        <begin position="138"/>
        <end position="211"/>
    </location>
</feature>
<dbReference type="Gene3D" id="3.30.565.10">
    <property type="entry name" value="Histidine kinase-like ATPase, C-terminal domain"/>
    <property type="match status" value="1"/>
</dbReference>
<dbReference type="PANTHER" id="PTHR43065">
    <property type="entry name" value="SENSOR HISTIDINE KINASE"/>
    <property type="match status" value="1"/>
</dbReference>
<keyword evidence="4" id="KW-0808">Transferase</keyword>
<keyword evidence="4" id="KW-0418">Kinase</keyword>
<dbReference type="PATRIC" id="fig|1434110.4.peg.2205"/>
<dbReference type="HOGENOM" id="CLU_000445_114_57_2"/>
<dbReference type="InterPro" id="IPR001610">
    <property type="entry name" value="PAC"/>
</dbReference>
<dbReference type="InterPro" id="IPR011495">
    <property type="entry name" value="Sig_transdc_His_kin_sub2_dim/P"/>
</dbReference>
<dbReference type="InterPro" id="IPR000014">
    <property type="entry name" value="PAS"/>
</dbReference>
<dbReference type="PROSITE" id="PS50112">
    <property type="entry name" value="PAS"/>
    <property type="match status" value="2"/>
</dbReference>
<dbReference type="GeneID" id="24830962"/>
<dbReference type="Pfam" id="PF08447">
    <property type="entry name" value="PAS_3"/>
    <property type="match status" value="2"/>
</dbReference>
<dbReference type="Proteomes" id="UP000033101">
    <property type="component" value="Chromosome"/>
</dbReference>
<dbReference type="SUPFAM" id="SSF55874">
    <property type="entry name" value="ATPase domain of HSP90 chaperone/DNA topoisomerase II/histidine kinase"/>
    <property type="match status" value="1"/>
</dbReference>
<evidence type="ECO:0000313" key="4">
    <source>
        <dbReference type="EMBL" id="AKB78226.1"/>
    </source>
</evidence>
<dbReference type="KEGG" id="mhor:MSHOH_1743"/>
<name>A0A0E3SBJ7_9EURY</name>
<feature type="domain" description="PAC" evidence="3">
    <location>
        <begin position="214"/>
        <end position="266"/>
    </location>
</feature>
<dbReference type="PROSITE" id="PS50109">
    <property type="entry name" value="HIS_KIN"/>
    <property type="match status" value="1"/>
</dbReference>
<dbReference type="Pfam" id="PF02518">
    <property type="entry name" value="HATPase_c"/>
    <property type="match status" value="1"/>
</dbReference>
<feature type="domain" description="PAS" evidence="2">
    <location>
        <begin position="267"/>
        <end position="339"/>
    </location>
</feature>
<gene>
    <name evidence="4" type="ORF">MSHOH_1743</name>
</gene>
<dbReference type="SMART" id="SM00091">
    <property type="entry name" value="PAS"/>
    <property type="match status" value="2"/>
</dbReference>
<dbReference type="SUPFAM" id="SSF55785">
    <property type="entry name" value="PYP-like sensor domain (PAS domain)"/>
    <property type="match status" value="3"/>
</dbReference>
<dbReference type="SMART" id="SM00387">
    <property type="entry name" value="HATPase_c"/>
    <property type="match status" value="1"/>
</dbReference>
<dbReference type="PROSITE" id="PS50113">
    <property type="entry name" value="PAC"/>
    <property type="match status" value="3"/>
</dbReference>